<dbReference type="Gene3D" id="3.40.50.720">
    <property type="entry name" value="NAD(P)-binding Rossmann-like Domain"/>
    <property type="match status" value="1"/>
</dbReference>
<evidence type="ECO:0000313" key="9">
    <source>
        <dbReference type="EMBL" id="KAK8946650.1"/>
    </source>
</evidence>
<evidence type="ECO:0000256" key="1">
    <source>
        <dbReference type="ARBA" id="ARBA00001947"/>
    </source>
</evidence>
<dbReference type="InterPro" id="IPR013149">
    <property type="entry name" value="ADH-like_C"/>
</dbReference>
<gene>
    <name evidence="9" type="ORF">KSP39_PZI007020</name>
</gene>
<evidence type="ECO:0000256" key="2">
    <source>
        <dbReference type="ARBA" id="ARBA00008072"/>
    </source>
</evidence>
<keyword evidence="6" id="KW-0560">Oxidoreductase</keyword>
<dbReference type="SUPFAM" id="SSF51735">
    <property type="entry name" value="NAD(P)-binding Rossmann-fold domains"/>
    <property type="match status" value="1"/>
</dbReference>
<dbReference type="SMART" id="SM00829">
    <property type="entry name" value="PKS_ER"/>
    <property type="match status" value="1"/>
</dbReference>
<dbReference type="PANTHER" id="PTHR43350">
    <property type="entry name" value="NAD-DEPENDENT ALCOHOL DEHYDROGENASE"/>
    <property type="match status" value="1"/>
</dbReference>
<dbReference type="GO" id="GO:0046872">
    <property type="term" value="F:metal ion binding"/>
    <property type="evidence" value="ECO:0007669"/>
    <property type="project" value="UniProtKB-KW"/>
</dbReference>
<comment type="similarity">
    <text evidence="2">Belongs to the zinc-containing alcohol dehydrogenase family.</text>
</comment>
<dbReference type="Proteomes" id="UP001418222">
    <property type="component" value="Unassembled WGS sequence"/>
</dbReference>
<dbReference type="InterPro" id="IPR013154">
    <property type="entry name" value="ADH-like_N"/>
</dbReference>
<dbReference type="GO" id="GO:0016491">
    <property type="term" value="F:oxidoreductase activity"/>
    <property type="evidence" value="ECO:0007669"/>
    <property type="project" value="UniProtKB-KW"/>
</dbReference>
<dbReference type="Gene3D" id="3.90.180.10">
    <property type="entry name" value="Medium-chain alcohol dehydrogenases, catalytic domain"/>
    <property type="match status" value="1"/>
</dbReference>
<evidence type="ECO:0000259" key="8">
    <source>
        <dbReference type="SMART" id="SM00829"/>
    </source>
</evidence>
<dbReference type="Pfam" id="PF08240">
    <property type="entry name" value="ADH_N"/>
    <property type="match status" value="1"/>
</dbReference>
<evidence type="ECO:0000256" key="6">
    <source>
        <dbReference type="ARBA" id="ARBA00023002"/>
    </source>
</evidence>
<dbReference type="CDD" id="cd08263">
    <property type="entry name" value="Zn_ADH10"/>
    <property type="match status" value="1"/>
</dbReference>
<dbReference type="InterPro" id="IPR011032">
    <property type="entry name" value="GroES-like_sf"/>
</dbReference>
<evidence type="ECO:0000256" key="3">
    <source>
        <dbReference type="ARBA" id="ARBA00011738"/>
    </source>
</evidence>
<keyword evidence="7" id="KW-0520">NAD</keyword>
<dbReference type="AlphaFoldDB" id="A0AAP0G9I7"/>
<dbReference type="PANTHER" id="PTHR43350:SF2">
    <property type="entry name" value="GROES-LIKE ZINC-BINDING ALCOHOL DEHYDROGENASE FAMILY PROTEIN"/>
    <property type="match status" value="1"/>
</dbReference>
<evidence type="ECO:0000256" key="4">
    <source>
        <dbReference type="ARBA" id="ARBA00022723"/>
    </source>
</evidence>
<organism evidence="9 10">
    <name type="scientific">Platanthera zijinensis</name>
    <dbReference type="NCBI Taxonomy" id="2320716"/>
    <lineage>
        <taxon>Eukaryota</taxon>
        <taxon>Viridiplantae</taxon>
        <taxon>Streptophyta</taxon>
        <taxon>Embryophyta</taxon>
        <taxon>Tracheophyta</taxon>
        <taxon>Spermatophyta</taxon>
        <taxon>Magnoliopsida</taxon>
        <taxon>Liliopsida</taxon>
        <taxon>Asparagales</taxon>
        <taxon>Orchidaceae</taxon>
        <taxon>Orchidoideae</taxon>
        <taxon>Orchideae</taxon>
        <taxon>Orchidinae</taxon>
        <taxon>Platanthera</taxon>
    </lineage>
</organism>
<comment type="cofactor">
    <cofactor evidence="1">
        <name>Zn(2+)</name>
        <dbReference type="ChEBI" id="CHEBI:29105"/>
    </cofactor>
</comment>
<keyword evidence="10" id="KW-1185">Reference proteome</keyword>
<accession>A0AAP0G9I7</accession>
<sequence length="423" mass="45418">MAFLSSCRSLLRRRQNLPPFPAYCRSLCTPASTEEKINASGYHVGGGPSFMRGTVFWEPNKPLTIEEFQMPRPKAGELLIKTKACGVCHSDLHVLKGELPFATPCVLGHEITGEVVEHGAHTDAGITKRFPIGSHVVGAFIMPCGNCFFCVKGQEDLCEAFFALNRAKGTLYDGQTRLFLRNSGKPVYMYSMGGLAEYCVIPANAVAILPNSLPYSESAILGCAVFTAYGAMRHAAEMRAGDSVAVIGVGGVGSSCLQIARAFGAAEVIAVDVRDEKLSNARELGATHTVNASTEDVVERIKEITGGMGVDVAVEALGKPSTFVQCTKAVRDGGKAVMIGLAPTNVVGEIDITRLVRRQVKIIGSYGARARQDLPQVVKLAQTGIFNLQNTVSRKCRFEEANDAYKDLDQGKILGRAVIEITE</sequence>
<evidence type="ECO:0000256" key="5">
    <source>
        <dbReference type="ARBA" id="ARBA00022833"/>
    </source>
</evidence>
<comment type="subunit">
    <text evidence="3">Homodimer.</text>
</comment>
<dbReference type="SUPFAM" id="SSF50129">
    <property type="entry name" value="GroES-like"/>
    <property type="match status" value="1"/>
</dbReference>
<evidence type="ECO:0000256" key="7">
    <source>
        <dbReference type="ARBA" id="ARBA00023027"/>
    </source>
</evidence>
<reference evidence="9 10" key="1">
    <citation type="journal article" date="2022" name="Nat. Plants">
        <title>Genomes of leafy and leafless Platanthera orchids illuminate the evolution of mycoheterotrophy.</title>
        <authorList>
            <person name="Li M.H."/>
            <person name="Liu K.W."/>
            <person name="Li Z."/>
            <person name="Lu H.C."/>
            <person name="Ye Q.L."/>
            <person name="Zhang D."/>
            <person name="Wang J.Y."/>
            <person name="Li Y.F."/>
            <person name="Zhong Z.M."/>
            <person name="Liu X."/>
            <person name="Yu X."/>
            <person name="Liu D.K."/>
            <person name="Tu X.D."/>
            <person name="Liu B."/>
            <person name="Hao Y."/>
            <person name="Liao X.Y."/>
            <person name="Jiang Y.T."/>
            <person name="Sun W.H."/>
            <person name="Chen J."/>
            <person name="Chen Y.Q."/>
            <person name="Ai Y."/>
            <person name="Zhai J.W."/>
            <person name="Wu S.S."/>
            <person name="Zhou Z."/>
            <person name="Hsiao Y.Y."/>
            <person name="Wu W.L."/>
            <person name="Chen Y.Y."/>
            <person name="Lin Y.F."/>
            <person name="Hsu J.L."/>
            <person name="Li C.Y."/>
            <person name="Wang Z.W."/>
            <person name="Zhao X."/>
            <person name="Zhong W.Y."/>
            <person name="Ma X.K."/>
            <person name="Ma L."/>
            <person name="Huang J."/>
            <person name="Chen G.Z."/>
            <person name="Huang M.Z."/>
            <person name="Huang L."/>
            <person name="Peng D.H."/>
            <person name="Luo Y.B."/>
            <person name="Zou S.Q."/>
            <person name="Chen S.P."/>
            <person name="Lan S."/>
            <person name="Tsai W.C."/>
            <person name="Van de Peer Y."/>
            <person name="Liu Z.J."/>
        </authorList>
    </citation>
    <scope>NUCLEOTIDE SEQUENCE [LARGE SCALE GENOMIC DNA]</scope>
    <source>
        <strain evidence="9">Lor287</strain>
    </source>
</reference>
<dbReference type="FunFam" id="3.40.50.720:FF:000068">
    <property type="entry name" value="Sorbitol dehydrogenase"/>
    <property type="match status" value="1"/>
</dbReference>
<proteinExistence type="inferred from homology"/>
<keyword evidence="5" id="KW-0862">Zinc</keyword>
<dbReference type="InterPro" id="IPR036291">
    <property type="entry name" value="NAD(P)-bd_dom_sf"/>
</dbReference>
<evidence type="ECO:0000313" key="10">
    <source>
        <dbReference type="Proteomes" id="UP001418222"/>
    </source>
</evidence>
<protein>
    <submittedName>
        <fullName evidence="9">Alcohol dehydrogenase-like 7</fullName>
    </submittedName>
</protein>
<dbReference type="Pfam" id="PF00107">
    <property type="entry name" value="ADH_zinc_N"/>
    <property type="match status" value="1"/>
</dbReference>
<dbReference type="EMBL" id="JBBWWQ010000005">
    <property type="protein sequence ID" value="KAK8946650.1"/>
    <property type="molecule type" value="Genomic_DNA"/>
</dbReference>
<dbReference type="InterPro" id="IPR020843">
    <property type="entry name" value="ER"/>
</dbReference>
<keyword evidence="4" id="KW-0479">Metal-binding</keyword>
<dbReference type="FunFam" id="3.90.180.10:FF:000051">
    <property type="entry name" value="Alcohol dehydrogenase (Zinc)"/>
    <property type="match status" value="1"/>
</dbReference>
<feature type="domain" description="Enoyl reductase (ER)" evidence="8">
    <location>
        <begin position="58"/>
        <end position="419"/>
    </location>
</feature>
<name>A0AAP0G9I7_9ASPA</name>
<comment type="caution">
    <text evidence="9">The sequence shown here is derived from an EMBL/GenBank/DDBJ whole genome shotgun (WGS) entry which is preliminary data.</text>
</comment>